<proteinExistence type="predicted"/>
<evidence type="ECO:0000259" key="1">
    <source>
        <dbReference type="Pfam" id="PF24035"/>
    </source>
</evidence>
<dbReference type="AlphaFoldDB" id="A0A1H6XZ57"/>
<keyword evidence="3" id="KW-1185">Reference proteome</keyword>
<gene>
    <name evidence="2" type="ORF">SAMN05444271_1521</name>
</gene>
<dbReference type="Proteomes" id="UP000198888">
    <property type="component" value="Unassembled WGS sequence"/>
</dbReference>
<accession>A0A1H6XZ57</accession>
<accession>A0A2H4Q132</accession>
<sequence>MPPQSRLESQNYPHSLNETTDEIALSKDNMFKMLSNRRRRLAVQFLRDQPSADGSLQIRELSELIAAAENDIPVEEVTYKQRKRVHISLYQTHLSALHTNGIVDYDSRSGDVKLLPTSREFSQYIGRVAKSSRVQ</sequence>
<organism evidence="2 3">
    <name type="scientific">Halohasta litchfieldiae</name>
    <dbReference type="NCBI Taxonomy" id="1073996"/>
    <lineage>
        <taxon>Archaea</taxon>
        <taxon>Methanobacteriati</taxon>
        <taxon>Methanobacteriota</taxon>
        <taxon>Stenosarchaea group</taxon>
        <taxon>Halobacteria</taxon>
        <taxon>Halobacteriales</taxon>
        <taxon>Haloferacaceae</taxon>
        <taxon>Halohasta</taxon>
    </lineage>
</organism>
<reference evidence="2 3" key="1">
    <citation type="submission" date="2016-10" db="EMBL/GenBank/DDBJ databases">
        <authorList>
            <person name="de Groot N.N."/>
        </authorList>
    </citation>
    <scope>NUCLEOTIDE SEQUENCE [LARGE SCALE GENOMIC DNA]</scope>
    <source>
        <strain evidence="2 3">DSM 22187</strain>
    </source>
</reference>
<evidence type="ECO:0000313" key="2">
    <source>
        <dbReference type="EMBL" id="SEJ34333.1"/>
    </source>
</evidence>
<feature type="domain" description="DUF7344" evidence="1">
    <location>
        <begin position="31"/>
        <end position="112"/>
    </location>
</feature>
<protein>
    <recommendedName>
        <fullName evidence="1">DUF7344 domain-containing protein</fullName>
    </recommendedName>
</protein>
<evidence type="ECO:0000313" key="3">
    <source>
        <dbReference type="Proteomes" id="UP000198888"/>
    </source>
</evidence>
<name>A0A1H6XZ57_9EURY</name>
<dbReference type="InterPro" id="IPR055768">
    <property type="entry name" value="DUF7344"/>
</dbReference>
<dbReference type="KEGG" id="hae:halTADL_1305"/>
<dbReference type="Pfam" id="PF24035">
    <property type="entry name" value="DUF7344"/>
    <property type="match status" value="1"/>
</dbReference>
<dbReference type="EMBL" id="FNYR01000052">
    <property type="protein sequence ID" value="SEJ34333.1"/>
    <property type="molecule type" value="Genomic_DNA"/>
</dbReference>